<keyword evidence="2" id="KW-1185">Reference proteome</keyword>
<name>A0A2A2T9K7_9CYAN</name>
<gene>
    <name evidence="1" type="ORF">CK510_30175</name>
</gene>
<dbReference type="EMBL" id="NTFS01000717">
    <property type="protein sequence ID" value="PAX45737.1"/>
    <property type="molecule type" value="Genomic_DNA"/>
</dbReference>
<evidence type="ECO:0000313" key="2">
    <source>
        <dbReference type="Proteomes" id="UP000218238"/>
    </source>
</evidence>
<comment type="caution">
    <text evidence="1">The sequence shown here is derived from an EMBL/GenBank/DDBJ whole genome shotgun (WGS) entry which is preliminary data.</text>
</comment>
<proteinExistence type="predicted"/>
<evidence type="ECO:0000313" key="1">
    <source>
        <dbReference type="EMBL" id="PAX45737.1"/>
    </source>
</evidence>
<dbReference type="Proteomes" id="UP000218238">
    <property type="component" value="Unassembled WGS sequence"/>
</dbReference>
<reference evidence="1 2" key="1">
    <citation type="submission" date="2017-08" db="EMBL/GenBank/DDBJ databases">
        <title>Draft genome sequence of filamentous cyanobacterium Calothrix elsteri CCALA 953.</title>
        <authorList>
            <person name="Gagunashvili A.N."/>
            <person name="Elster J."/>
            <person name="Andresson O.S."/>
        </authorList>
    </citation>
    <scope>NUCLEOTIDE SEQUENCE [LARGE SCALE GENOMIC DNA]</scope>
    <source>
        <strain evidence="1 2">CCALA 953</strain>
    </source>
</reference>
<protein>
    <submittedName>
        <fullName evidence="1">Uncharacterized protein</fullName>
    </submittedName>
</protein>
<dbReference type="AlphaFoldDB" id="A0A2A2T9K7"/>
<accession>A0A2A2T9K7</accession>
<sequence>MTDLNLKKNSGFHHGRGLDKNFLHKLINFDIFGGNMKKTFDDFYEISTEIEKLLTSDLISVDLKQSSIKFKESINDCVEEIRSSSSRLIKLLSICYENISDSDDIYLSKPKIASFEKAKLWASISLISSSAIKLKQTSIAQREEVIISTKKEWRGRFKYIKEKLFLDSKSQVKTSCDFEIESPLKTDIKKTNNYTKVLLEEKLKLFYLEYKKMDLSILKDFINLFSEQKQIDIFNQINSVLNTIENKCNNPCIDLNNLFDDEIKALLQNKWGEISLDNFLNFNDKFTQKQENYICELFDNLNQLVAESIEKFIEFHNYFLELQERYRDENFKQQREEKNWIDKQFQELDKIKSEIELYI</sequence>
<organism evidence="1 2">
    <name type="scientific">Brunnivagina elsteri CCALA 953</name>
    <dbReference type="NCBI Taxonomy" id="987040"/>
    <lineage>
        <taxon>Bacteria</taxon>
        <taxon>Bacillati</taxon>
        <taxon>Cyanobacteriota</taxon>
        <taxon>Cyanophyceae</taxon>
        <taxon>Nostocales</taxon>
        <taxon>Calotrichaceae</taxon>
        <taxon>Brunnivagina</taxon>
    </lineage>
</organism>